<evidence type="ECO:0000256" key="1">
    <source>
        <dbReference type="SAM" id="MobiDB-lite"/>
    </source>
</evidence>
<sequence>MADQLDVHVKSLEYIQKPEYMSMMEVWGLFSQLHGEAIYDLSTLMIWVCSKEIPIAQIGGKQLFVVETLCKLEHTLPPDYFDSQIHLLVHLVREVSICGPVHGRWMYWLERYMKVMKDDVRQKAKPEGSMAKDHRLGEAMFLCSNILEQLHPQSAFMLRDREDTHLTSLRLICQGAKRRLSQTELVQAHTFVLHNSSVMTEWILVHDDEKQSTLIAGIEAFEDQCDEDVQSKDDDEEDGNQEDGDEEDRDKEDGDEDDKTEEVGDEEIEDADQAPPSVGRGTGVGCGTSVGRGSGVGRGTAVSRGSGVGRDTAASTGTVVSHGATVGRGSGGGHGIAASTGTVVGRGAVGGRGTVVGRDRVAGRGAVA</sequence>
<organism evidence="3 4">
    <name type="scientific">Riccia sorocarpa</name>
    <dbReference type="NCBI Taxonomy" id="122646"/>
    <lineage>
        <taxon>Eukaryota</taxon>
        <taxon>Viridiplantae</taxon>
        <taxon>Streptophyta</taxon>
        <taxon>Embryophyta</taxon>
        <taxon>Marchantiophyta</taxon>
        <taxon>Marchantiopsida</taxon>
        <taxon>Marchantiidae</taxon>
        <taxon>Marchantiales</taxon>
        <taxon>Ricciaceae</taxon>
        <taxon>Riccia</taxon>
    </lineage>
</organism>
<dbReference type="Proteomes" id="UP001633002">
    <property type="component" value="Unassembled WGS sequence"/>
</dbReference>
<accession>A0ABD3I5X8</accession>
<comment type="caution">
    <text evidence="3">The sequence shown here is derived from an EMBL/GenBank/DDBJ whole genome shotgun (WGS) entry which is preliminary data.</text>
</comment>
<feature type="compositionally biased region" description="Gly residues" evidence="1">
    <location>
        <begin position="326"/>
        <end position="335"/>
    </location>
</feature>
<evidence type="ECO:0000259" key="2">
    <source>
        <dbReference type="Pfam" id="PF13960"/>
    </source>
</evidence>
<evidence type="ECO:0000313" key="4">
    <source>
        <dbReference type="Proteomes" id="UP001633002"/>
    </source>
</evidence>
<dbReference type="EMBL" id="JBJQOH010000001">
    <property type="protein sequence ID" value="KAL3699108.1"/>
    <property type="molecule type" value="Genomic_DNA"/>
</dbReference>
<feature type="compositionally biased region" description="Gly residues" evidence="1">
    <location>
        <begin position="280"/>
        <end position="298"/>
    </location>
</feature>
<dbReference type="PANTHER" id="PTHR48258:SF14">
    <property type="entry name" value="OS02G0583300 PROTEIN"/>
    <property type="match status" value="1"/>
</dbReference>
<dbReference type="Pfam" id="PF13960">
    <property type="entry name" value="DUF4218"/>
    <property type="match status" value="1"/>
</dbReference>
<feature type="compositionally biased region" description="Acidic residues" evidence="1">
    <location>
        <begin position="227"/>
        <end position="272"/>
    </location>
</feature>
<feature type="region of interest" description="Disordered" evidence="1">
    <location>
        <begin position="227"/>
        <end position="355"/>
    </location>
</feature>
<protein>
    <recommendedName>
        <fullName evidence="2">DUF4218 domain-containing protein</fullName>
    </recommendedName>
</protein>
<gene>
    <name evidence="3" type="ORF">R1sor_017130</name>
</gene>
<proteinExistence type="predicted"/>
<evidence type="ECO:0000313" key="3">
    <source>
        <dbReference type="EMBL" id="KAL3699108.1"/>
    </source>
</evidence>
<feature type="compositionally biased region" description="Low complexity" evidence="1">
    <location>
        <begin position="336"/>
        <end position="346"/>
    </location>
</feature>
<dbReference type="AlphaFoldDB" id="A0ABD3I5X8"/>
<name>A0ABD3I5X8_9MARC</name>
<feature type="domain" description="DUF4218" evidence="2">
    <location>
        <begin position="48"/>
        <end position="152"/>
    </location>
</feature>
<reference evidence="3 4" key="1">
    <citation type="submission" date="2024-09" db="EMBL/GenBank/DDBJ databases">
        <title>Chromosome-scale assembly of Riccia sorocarpa.</title>
        <authorList>
            <person name="Paukszto L."/>
        </authorList>
    </citation>
    <scope>NUCLEOTIDE SEQUENCE [LARGE SCALE GENOMIC DNA]</scope>
    <source>
        <strain evidence="3">LP-2024</strain>
        <tissue evidence="3">Aerial parts of the thallus</tissue>
    </source>
</reference>
<dbReference type="PANTHER" id="PTHR48258">
    <property type="entry name" value="DUF4218 DOMAIN-CONTAINING PROTEIN-RELATED"/>
    <property type="match status" value="1"/>
</dbReference>
<dbReference type="InterPro" id="IPR025452">
    <property type="entry name" value="DUF4218"/>
</dbReference>
<keyword evidence="4" id="KW-1185">Reference proteome</keyword>